<dbReference type="PRINTS" id="PR01407">
    <property type="entry name" value="BUTYPHLNCDUF"/>
</dbReference>
<comment type="subcellular location">
    <subcellularLocation>
        <location evidence="1">Cytoplasm</location>
    </subcellularLocation>
</comment>
<keyword evidence="2" id="KW-0963">Cytoplasm</keyword>
<organism evidence="10 11">
    <name type="scientific">Cyprinus carpio</name>
    <name type="common">Common carp</name>
    <dbReference type="NCBI Taxonomy" id="7962"/>
    <lineage>
        <taxon>Eukaryota</taxon>
        <taxon>Metazoa</taxon>
        <taxon>Chordata</taxon>
        <taxon>Craniata</taxon>
        <taxon>Vertebrata</taxon>
        <taxon>Euteleostomi</taxon>
        <taxon>Actinopterygii</taxon>
        <taxon>Neopterygii</taxon>
        <taxon>Teleostei</taxon>
        <taxon>Ostariophysi</taxon>
        <taxon>Cypriniformes</taxon>
        <taxon>Cyprinidae</taxon>
        <taxon>Cyprininae</taxon>
        <taxon>Cyprinus</taxon>
    </lineage>
</organism>
<reference evidence="10" key="1">
    <citation type="submission" date="2025-08" db="UniProtKB">
        <authorList>
            <consortium name="Ensembl"/>
        </authorList>
    </citation>
    <scope>IDENTIFICATION</scope>
</reference>
<dbReference type="Proteomes" id="UP000694700">
    <property type="component" value="Unplaced"/>
</dbReference>
<dbReference type="InterPro" id="IPR006574">
    <property type="entry name" value="PRY"/>
</dbReference>
<dbReference type="InterPro" id="IPR003877">
    <property type="entry name" value="SPRY_dom"/>
</dbReference>
<evidence type="ECO:0000256" key="2">
    <source>
        <dbReference type="ARBA" id="ARBA00022490"/>
    </source>
</evidence>
<dbReference type="SUPFAM" id="SSF49899">
    <property type="entry name" value="Concanavalin A-like lectins/glucanases"/>
    <property type="match status" value="1"/>
</dbReference>
<dbReference type="InterPro" id="IPR003879">
    <property type="entry name" value="Butyrophylin_SPRY"/>
</dbReference>
<evidence type="ECO:0000256" key="4">
    <source>
        <dbReference type="ARBA" id="ARBA00022737"/>
    </source>
</evidence>
<dbReference type="Pfam" id="PF00622">
    <property type="entry name" value="SPRY"/>
    <property type="match status" value="1"/>
</dbReference>
<dbReference type="SMART" id="SM00589">
    <property type="entry name" value="PRY"/>
    <property type="match status" value="1"/>
</dbReference>
<evidence type="ECO:0000256" key="3">
    <source>
        <dbReference type="ARBA" id="ARBA00022614"/>
    </source>
</evidence>
<evidence type="ECO:0000313" key="11">
    <source>
        <dbReference type="Proteomes" id="UP000694700"/>
    </source>
</evidence>
<dbReference type="PROSITE" id="PS50188">
    <property type="entry name" value="B302_SPRY"/>
    <property type="match status" value="1"/>
</dbReference>
<dbReference type="SMART" id="SM01289">
    <property type="entry name" value="PYRIN"/>
    <property type="match status" value="1"/>
</dbReference>
<evidence type="ECO:0000256" key="5">
    <source>
        <dbReference type="ARBA" id="ARBA00022741"/>
    </source>
</evidence>
<protein>
    <submittedName>
        <fullName evidence="10">Uncharacterized protein</fullName>
    </submittedName>
</protein>
<dbReference type="InterPro" id="IPR041267">
    <property type="entry name" value="NLRP_HD2"/>
</dbReference>
<dbReference type="Gene3D" id="1.10.533.10">
    <property type="entry name" value="Death Domain, Fas"/>
    <property type="match status" value="1"/>
</dbReference>
<dbReference type="AlphaFoldDB" id="A0A8C2BHK7"/>
<evidence type="ECO:0000256" key="6">
    <source>
        <dbReference type="ARBA" id="ARBA00022840"/>
    </source>
</evidence>
<dbReference type="InterPro" id="IPR007111">
    <property type="entry name" value="NACHT_NTPase"/>
</dbReference>
<evidence type="ECO:0000256" key="1">
    <source>
        <dbReference type="ARBA" id="ARBA00004496"/>
    </source>
</evidence>
<keyword evidence="6" id="KW-0067">ATP-binding</keyword>
<dbReference type="InterPro" id="IPR043136">
    <property type="entry name" value="B30.2/SPRY_sf"/>
</dbReference>
<dbReference type="Pfam" id="PF17776">
    <property type="entry name" value="NLRC4_HD2"/>
    <property type="match status" value="1"/>
</dbReference>
<dbReference type="InterPro" id="IPR013320">
    <property type="entry name" value="ConA-like_dom_sf"/>
</dbReference>
<dbReference type="InterPro" id="IPR001611">
    <property type="entry name" value="Leu-rich_rpt"/>
</dbReference>
<dbReference type="PANTHER" id="PTHR24106">
    <property type="entry name" value="NACHT, LRR AND CARD DOMAINS-CONTAINING"/>
    <property type="match status" value="1"/>
</dbReference>
<feature type="domain" description="NACHT" evidence="9">
    <location>
        <begin position="184"/>
        <end position="317"/>
    </location>
</feature>
<keyword evidence="4" id="KW-0677">Repeat</keyword>
<evidence type="ECO:0000259" key="7">
    <source>
        <dbReference type="PROSITE" id="PS50188"/>
    </source>
</evidence>
<keyword evidence="5" id="KW-0547">Nucleotide-binding</keyword>
<dbReference type="Pfam" id="PF02758">
    <property type="entry name" value="PYRIN"/>
    <property type="match status" value="1"/>
</dbReference>
<dbReference type="CDD" id="cd16040">
    <property type="entry name" value="SPRY_PRY_SNTX"/>
    <property type="match status" value="1"/>
</dbReference>
<dbReference type="FunFam" id="3.40.50.300:FF:000960">
    <property type="entry name" value="Si:ch211-196f19.1"/>
    <property type="match status" value="1"/>
</dbReference>
<dbReference type="GO" id="GO:0005737">
    <property type="term" value="C:cytoplasm"/>
    <property type="evidence" value="ECO:0007669"/>
    <property type="project" value="UniProtKB-SubCell"/>
</dbReference>
<dbReference type="Ensembl" id="ENSCCRT00015123535.1">
    <property type="protein sequence ID" value="ENSCCRP00015119734.1"/>
    <property type="gene ID" value="ENSCCRG00015047141.1"/>
</dbReference>
<dbReference type="InterPro" id="IPR032675">
    <property type="entry name" value="LRR_dom_sf"/>
</dbReference>
<name>A0A8C2BHK7_CYPCA</name>
<dbReference type="Pfam" id="PF13516">
    <property type="entry name" value="LRR_6"/>
    <property type="match status" value="2"/>
</dbReference>
<dbReference type="Pfam" id="PF17779">
    <property type="entry name" value="WHD_NOD2"/>
    <property type="match status" value="1"/>
</dbReference>
<feature type="domain" description="Pyrin" evidence="8">
    <location>
        <begin position="1"/>
        <end position="85"/>
    </location>
</feature>
<dbReference type="PROSITE" id="PS50824">
    <property type="entry name" value="DAPIN"/>
    <property type="match status" value="1"/>
</dbReference>
<dbReference type="Pfam" id="PF13765">
    <property type="entry name" value="PRY"/>
    <property type="match status" value="1"/>
</dbReference>
<dbReference type="InterPro" id="IPR027417">
    <property type="entry name" value="P-loop_NTPase"/>
</dbReference>
<dbReference type="Gene3D" id="3.40.50.300">
    <property type="entry name" value="P-loop containing nucleotide triphosphate hydrolases"/>
    <property type="match status" value="1"/>
</dbReference>
<dbReference type="SMART" id="SM00449">
    <property type="entry name" value="SPRY"/>
    <property type="match status" value="1"/>
</dbReference>
<evidence type="ECO:0000313" key="10">
    <source>
        <dbReference type="Ensembl" id="ENSCCRP00015119734.1"/>
    </source>
</evidence>
<dbReference type="CDD" id="cd08321">
    <property type="entry name" value="Pyrin_ASC-like"/>
    <property type="match status" value="1"/>
</dbReference>
<sequence>MASVKHLLERSLNELKNPELKKFQWHLKNDKHVSESEMENADRLDTVDKMVACFGHEEAVKITVDFLRKMNQNNLAEQLEKNHKQGSAARAALHDYTETSLRLKNKLQKEYKRILVGNSQTGHREYLNDIYTNLHVVENDTGGRVDDHEVIQIESNRNRLTAKEKPVDCNEMFKVQCGTGRENRTVLTMGIAGVGKTVSVNKFILDWAEGTKNQNIVFIFPLPFRELNLVKEEYSLMGLLHKYFFSPKELPSLPEGDGKVLFIFDGLDECRFPLSFKEDDRFTNVNEKTTVSKIITNLIKTHLVPAAFIWITSRPAATSLIPREYIDQVTEMRGFNDQQKDQYFRNNCNPEVSENIICHIKKFRSLYIMCHIPVFCWISLTVLQPLLAQESNDKTPTTLTGMYINFLISQQQQMGKKYCDDPQTKANARSFDEIILKLGKLAFEQLEKGNLIFYKEDLEECGLDVSEGTVYSGLCTQIFQEQKARNVYSFVHLSVQEFLAALYVFLKGTDEKADIFNQSWSDKLTWKLSEKPLFQLHKAVVNKALKSKNGHLDLLLRFLLGLSLETNQSDLKELLPELKLKTENIKDTADYIKKKIEKEKSVERTINLLHCLSELKDNFVEEIQKKLSSGNLSAQNLSSAQWSGLMFVLLMSEETQEMFELQKYRRSDKALMRLQPVIKNTRRALLSTCNLTGQCCESLSAALQSSNSCLRELDLSNNDLQDSGVKLLSHGLKSPNCQLEILRLSGCMVTEEGCGYVSSALSSNPSHLRELDLSYNHPGDSGVKLLSEKLKDPNCALDKLNVDHGGEIRITAGQRKYSLQLTLDLNTANKHLHLSKRNRVVTVSLKNQSYPHHPDRFDDVLQVLCEESVCGRCYWEIECSLDDPNVDISVSYKSINRKGRGNECVFGHNDQSWSLMCSEFRNSFIHNNIKTKLPMEPIRTGFYWHNRIGVFVDHSAGILSFYRICKDTMSLIHTVQTTFTQPLYPGIRFRSPLFIATGQAVKLC</sequence>
<feature type="domain" description="B30.2/SPRY" evidence="7">
    <location>
        <begin position="801"/>
        <end position="1002"/>
    </location>
</feature>
<dbReference type="InterPro" id="IPR051261">
    <property type="entry name" value="NLR"/>
</dbReference>
<dbReference type="SUPFAM" id="SSF52047">
    <property type="entry name" value="RNI-like"/>
    <property type="match status" value="1"/>
</dbReference>
<dbReference type="GO" id="GO:0005524">
    <property type="term" value="F:ATP binding"/>
    <property type="evidence" value="ECO:0007669"/>
    <property type="project" value="UniProtKB-KW"/>
</dbReference>
<dbReference type="InterPro" id="IPR004020">
    <property type="entry name" value="DAPIN"/>
</dbReference>
<keyword evidence="3" id="KW-0433">Leucine-rich repeat</keyword>
<dbReference type="SUPFAM" id="SSF47986">
    <property type="entry name" value="DEATH domain"/>
    <property type="match status" value="1"/>
</dbReference>
<dbReference type="SMART" id="SM00368">
    <property type="entry name" value="LRR_RI"/>
    <property type="match status" value="3"/>
</dbReference>
<dbReference type="SMART" id="SM01288">
    <property type="entry name" value="FISNA"/>
    <property type="match status" value="1"/>
</dbReference>
<dbReference type="Gene3D" id="3.80.10.10">
    <property type="entry name" value="Ribonuclease Inhibitor"/>
    <property type="match status" value="1"/>
</dbReference>
<evidence type="ECO:0000259" key="9">
    <source>
        <dbReference type="PROSITE" id="PS50837"/>
    </source>
</evidence>
<accession>A0A8C2BHK7</accession>
<dbReference type="PROSITE" id="PS50837">
    <property type="entry name" value="NACHT"/>
    <property type="match status" value="1"/>
</dbReference>
<dbReference type="InterPro" id="IPR041075">
    <property type="entry name" value="NOD1/2_WH"/>
</dbReference>
<dbReference type="FunFam" id="3.80.10.10:FF:000100">
    <property type="entry name" value="Si:dkey-11n14.1"/>
    <property type="match status" value="1"/>
</dbReference>
<proteinExistence type="predicted"/>
<dbReference type="InterPro" id="IPR011029">
    <property type="entry name" value="DEATH-like_dom_sf"/>
</dbReference>
<dbReference type="Gene3D" id="2.60.120.920">
    <property type="match status" value="1"/>
</dbReference>
<dbReference type="InterPro" id="IPR029495">
    <property type="entry name" value="NACHT-assoc"/>
</dbReference>
<dbReference type="Pfam" id="PF05729">
    <property type="entry name" value="NACHT"/>
    <property type="match status" value="1"/>
</dbReference>
<evidence type="ECO:0000259" key="8">
    <source>
        <dbReference type="PROSITE" id="PS50824"/>
    </source>
</evidence>
<dbReference type="Pfam" id="PF14484">
    <property type="entry name" value="FISNA"/>
    <property type="match status" value="1"/>
</dbReference>
<dbReference type="InterPro" id="IPR001870">
    <property type="entry name" value="B30.2/SPRY"/>
</dbReference>